<dbReference type="Proteomes" id="UP001151760">
    <property type="component" value="Unassembled WGS sequence"/>
</dbReference>
<evidence type="ECO:0000313" key="2">
    <source>
        <dbReference type="Proteomes" id="UP001151760"/>
    </source>
</evidence>
<dbReference type="EMBL" id="BQNB010020023">
    <property type="protein sequence ID" value="GJT91479.1"/>
    <property type="molecule type" value="Genomic_DNA"/>
</dbReference>
<sequence length="119" mass="13510">MEDHSCHQPQTSTLLYTQQIFPPKPLSTVHASLSPSLGTVHIRPKLSPPPFPTPHMGSCHLGNPFDVHWARKINGRDDLDWAPLKMNGQDDVELLLTKETHYMSCLSKQTQEEETRKKT</sequence>
<comment type="caution">
    <text evidence="1">The sequence shown here is derived from an EMBL/GenBank/DDBJ whole genome shotgun (WGS) entry which is preliminary data.</text>
</comment>
<accession>A0ABQ5HUM7</accession>
<organism evidence="1 2">
    <name type="scientific">Tanacetum coccineum</name>
    <dbReference type="NCBI Taxonomy" id="301880"/>
    <lineage>
        <taxon>Eukaryota</taxon>
        <taxon>Viridiplantae</taxon>
        <taxon>Streptophyta</taxon>
        <taxon>Embryophyta</taxon>
        <taxon>Tracheophyta</taxon>
        <taxon>Spermatophyta</taxon>
        <taxon>Magnoliopsida</taxon>
        <taxon>eudicotyledons</taxon>
        <taxon>Gunneridae</taxon>
        <taxon>Pentapetalae</taxon>
        <taxon>asterids</taxon>
        <taxon>campanulids</taxon>
        <taxon>Asterales</taxon>
        <taxon>Asteraceae</taxon>
        <taxon>Asteroideae</taxon>
        <taxon>Anthemideae</taxon>
        <taxon>Anthemidinae</taxon>
        <taxon>Tanacetum</taxon>
    </lineage>
</organism>
<reference evidence="1" key="2">
    <citation type="submission" date="2022-01" db="EMBL/GenBank/DDBJ databases">
        <authorList>
            <person name="Yamashiro T."/>
            <person name="Shiraishi A."/>
            <person name="Satake H."/>
            <person name="Nakayama K."/>
        </authorList>
    </citation>
    <scope>NUCLEOTIDE SEQUENCE</scope>
</reference>
<name>A0ABQ5HUM7_9ASTR</name>
<gene>
    <name evidence="1" type="ORF">Tco_1080324</name>
</gene>
<proteinExistence type="predicted"/>
<keyword evidence="2" id="KW-1185">Reference proteome</keyword>
<protein>
    <submittedName>
        <fullName evidence="1">Uncharacterized protein</fullName>
    </submittedName>
</protein>
<reference evidence="1" key="1">
    <citation type="journal article" date="2022" name="Int. J. Mol. Sci.">
        <title>Draft Genome of Tanacetum Coccineum: Genomic Comparison of Closely Related Tanacetum-Family Plants.</title>
        <authorList>
            <person name="Yamashiro T."/>
            <person name="Shiraishi A."/>
            <person name="Nakayama K."/>
            <person name="Satake H."/>
        </authorList>
    </citation>
    <scope>NUCLEOTIDE SEQUENCE</scope>
</reference>
<evidence type="ECO:0000313" key="1">
    <source>
        <dbReference type="EMBL" id="GJT91479.1"/>
    </source>
</evidence>